<protein>
    <recommendedName>
        <fullName evidence="1">Retrovirus-related Pol polyprotein from transposon TNT 1-94-like beta-barrel domain-containing protein</fullName>
    </recommendedName>
</protein>
<dbReference type="Gramene" id="AUR62039609-RA">
    <property type="protein sequence ID" value="AUR62039609-RA:cds"/>
    <property type="gene ID" value="AUR62039609"/>
</dbReference>
<dbReference type="OMA" id="IIKHEYF"/>
<sequence>MDDDIFPRISSAKTAKEAWEIIKHEYFGDKKMSGIINLMKSYGEIISNERVVSKVLRSLNSDYNHVVVAIEESKDMSTYTFDELMCFLLAHEVRLTKNEDVKEEEKAFQVKEADCWSKQRNELRSEQRQANFTEKVDGNNTESKLFVAHLPSSHTQKRNSVWSLENGCSNHMSGSKELFKDLDESKKGVVRLGDDKQIQVNGIGTIGIKTAQGDVKLLDDMQFVPNLAHNLLSIGQLMSSGYKIEFDNDVCKVIDKKSVIKGKTESELWHLRYGHLNDLYNSCSFALYVSDPTSFEEADAIFRSGKKL</sequence>
<dbReference type="Pfam" id="PF22936">
    <property type="entry name" value="Pol_BBD"/>
    <property type="match status" value="1"/>
</dbReference>
<dbReference type="PANTHER" id="PTHR47481">
    <property type="match status" value="1"/>
</dbReference>
<feature type="domain" description="Retrovirus-related Pol polyprotein from transposon TNT 1-94-like beta-barrel" evidence="1">
    <location>
        <begin position="162"/>
        <end position="242"/>
    </location>
</feature>
<accession>A0A803N307</accession>
<keyword evidence="3" id="KW-1185">Reference proteome</keyword>
<evidence type="ECO:0000313" key="3">
    <source>
        <dbReference type="Proteomes" id="UP000596660"/>
    </source>
</evidence>
<name>A0A803N307_CHEQI</name>
<evidence type="ECO:0000313" key="2">
    <source>
        <dbReference type="EnsemblPlants" id="AUR62039609-RA:cds"/>
    </source>
</evidence>
<dbReference type="Proteomes" id="UP000596660">
    <property type="component" value="Unplaced"/>
</dbReference>
<organism evidence="2 3">
    <name type="scientific">Chenopodium quinoa</name>
    <name type="common">Quinoa</name>
    <dbReference type="NCBI Taxonomy" id="63459"/>
    <lineage>
        <taxon>Eukaryota</taxon>
        <taxon>Viridiplantae</taxon>
        <taxon>Streptophyta</taxon>
        <taxon>Embryophyta</taxon>
        <taxon>Tracheophyta</taxon>
        <taxon>Spermatophyta</taxon>
        <taxon>Magnoliopsida</taxon>
        <taxon>eudicotyledons</taxon>
        <taxon>Gunneridae</taxon>
        <taxon>Pentapetalae</taxon>
        <taxon>Caryophyllales</taxon>
        <taxon>Chenopodiaceae</taxon>
        <taxon>Chenopodioideae</taxon>
        <taxon>Atripliceae</taxon>
        <taxon>Chenopodium</taxon>
    </lineage>
</organism>
<proteinExistence type="predicted"/>
<reference evidence="2" key="2">
    <citation type="submission" date="2021-03" db="UniProtKB">
        <authorList>
            <consortium name="EnsemblPlants"/>
        </authorList>
    </citation>
    <scope>IDENTIFICATION</scope>
</reference>
<dbReference type="PANTHER" id="PTHR47481:SF22">
    <property type="entry name" value="RETROTRANSPOSON GAG DOMAIN-CONTAINING PROTEIN"/>
    <property type="match status" value="1"/>
</dbReference>
<dbReference type="EnsemblPlants" id="AUR62039609-RA">
    <property type="protein sequence ID" value="AUR62039609-RA:cds"/>
    <property type="gene ID" value="AUR62039609"/>
</dbReference>
<dbReference type="InterPro" id="IPR054722">
    <property type="entry name" value="PolX-like_BBD"/>
</dbReference>
<evidence type="ECO:0000259" key="1">
    <source>
        <dbReference type="Pfam" id="PF22936"/>
    </source>
</evidence>
<dbReference type="AlphaFoldDB" id="A0A803N307"/>
<dbReference type="Pfam" id="PF14223">
    <property type="entry name" value="Retrotran_gag_2"/>
    <property type="match status" value="1"/>
</dbReference>
<reference evidence="2" key="1">
    <citation type="journal article" date="2017" name="Nature">
        <title>The genome of Chenopodium quinoa.</title>
        <authorList>
            <person name="Jarvis D.E."/>
            <person name="Ho Y.S."/>
            <person name="Lightfoot D.J."/>
            <person name="Schmoeckel S.M."/>
            <person name="Li B."/>
            <person name="Borm T.J.A."/>
            <person name="Ohyanagi H."/>
            <person name="Mineta K."/>
            <person name="Michell C.T."/>
            <person name="Saber N."/>
            <person name="Kharbatia N.M."/>
            <person name="Rupper R.R."/>
            <person name="Sharp A.R."/>
            <person name="Dally N."/>
            <person name="Boughton B.A."/>
            <person name="Woo Y.H."/>
            <person name="Gao G."/>
            <person name="Schijlen E.G.W.M."/>
            <person name="Guo X."/>
            <person name="Momin A.A."/>
            <person name="Negrao S."/>
            <person name="Al-Babili S."/>
            <person name="Gehring C."/>
            <person name="Roessner U."/>
            <person name="Jung C."/>
            <person name="Murphy K."/>
            <person name="Arold S.T."/>
            <person name="Gojobori T."/>
            <person name="van der Linden C.G."/>
            <person name="van Loo E.N."/>
            <person name="Jellen E.N."/>
            <person name="Maughan P.J."/>
            <person name="Tester M."/>
        </authorList>
    </citation>
    <scope>NUCLEOTIDE SEQUENCE [LARGE SCALE GENOMIC DNA]</scope>
    <source>
        <strain evidence="2">cv. PI 614886</strain>
    </source>
</reference>